<sequence>MTHVIAVGEEDLNEELTRMIASNRDDCAGVDRHRDPFLTERYITVEEADRLMECPTRGEAVEVGSSETV</sequence>
<reference evidence="1 2" key="1">
    <citation type="submission" date="2008-07" db="EMBL/GenBank/DDBJ databases">
        <authorList>
            <person name="El-Sayed N."/>
            <person name="Caler E."/>
            <person name="Inman J."/>
            <person name="Amedeo P."/>
            <person name="Hass B."/>
            <person name="Wortman J."/>
        </authorList>
    </citation>
    <scope>NUCLEOTIDE SEQUENCE [LARGE SCALE GENOMIC DNA]</scope>
    <source>
        <strain evidence="2">ATCC 50983 / TXsc</strain>
    </source>
</reference>
<evidence type="ECO:0000313" key="1">
    <source>
        <dbReference type="EMBL" id="EEQ98687.1"/>
    </source>
</evidence>
<accession>C5LX55</accession>
<dbReference type="Proteomes" id="UP000007800">
    <property type="component" value="Unassembled WGS sequence"/>
</dbReference>
<dbReference type="AlphaFoldDB" id="C5LX55"/>
<dbReference type="InParanoid" id="C5LX55"/>
<organism evidence="2">
    <name type="scientific">Perkinsus marinus (strain ATCC 50983 / TXsc)</name>
    <dbReference type="NCBI Taxonomy" id="423536"/>
    <lineage>
        <taxon>Eukaryota</taxon>
        <taxon>Sar</taxon>
        <taxon>Alveolata</taxon>
        <taxon>Perkinsozoa</taxon>
        <taxon>Perkinsea</taxon>
        <taxon>Perkinsida</taxon>
        <taxon>Perkinsidae</taxon>
        <taxon>Perkinsus</taxon>
    </lineage>
</organism>
<protein>
    <submittedName>
        <fullName evidence="1">Uncharacterized protein</fullName>
    </submittedName>
</protein>
<name>C5LX55_PERM5</name>
<evidence type="ECO:0000313" key="2">
    <source>
        <dbReference type="Proteomes" id="UP000007800"/>
    </source>
</evidence>
<gene>
    <name evidence="1" type="ORF">Pmar_PMAR022895</name>
</gene>
<dbReference type="RefSeq" id="XP_002765970.1">
    <property type="nucleotide sequence ID" value="XM_002765924.1"/>
</dbReference>
<keyword evidence="2" id="KW-1185">Reference proteome</keyword>
<dbReference type="GeneID" id="9062501"/>
<proteinExistence type="predicted"/>
<dbReference type="EMBL" id="GG686384">
    <property type="protein sequence ID" value="EEQ98687.1"/>
    <property type="molecule type" value="Genomic_DNA"/>
</dbReference>